<dbReference type="AlphaFoldDB" id="A0AAV4BG62"/>
<evidence type="ECO:0000313" key="2">
    <source>
        <dbReference type="Proteomes" id="UP000735302"/>
    </source>
</evidence>
<name>A0AAV4BG62_9GAST</name>
<evidence type="ECO:0000313" key="1">
    <source>
        <dbReference type="EMBL" id="GFO19431.1"/>
    </source>
</evidence>
<organism evidence="1 2">
    <name type="scientific">Plakobranchus ocellatus</name>
    <dbReference type="NCBI Taxonomy" id="259542"/>
    <lineage>
        <taxon>Eukaryota</taxon>
        <taxon>Metazoa</taxon>
        <taxon>Spiralia</taxon>
        <taxon>Lophotrochozoa</taxon>
        <taxon>Mollusca</taxon>
        <taxon>Gastropoda</taxon>
        <taxon>Heterobranchia</taxon>
        <taxon>Euthyneura</taxon>
        <taxon>Panpulmonata</taxon>
        <taxon>Sacoglossa</taxon>
        <taxon>Placobranchoidea</taxon>
        <taxon>Plakobranchidae</taxon>
        <taxon>Plakobranchus</taxon>
    </lineage>
</organism>
<accession>A0AAV4BG62</accession>
<dbReference type="Proteomes" id="UP000735302">
    <property type="component" value="Unassembled WGS sequence"/>
</dbReference>
<comment type="caution">
    <text evidence="1">The sequence shown here is derived from an EMBL/GenBank/DDBJ whole genome shotgun (WGS) entry which is preliminary data.</text>
</comment>
<keyword evidence="2" id="KW-1185">Reference proteome</keyword>
<reference evidence="1 2" key="1">
    <citation type="journal article" date="2021" name="Elife">
        <title>Chloroplast acquisition without the gene transfer in kleptoplastic sea slugs, Plakobranchus ocellatus.</title>
        <authorList>
            <person name="Maeda T."/>
            <person name="Takahashi S."/>
            <person name="Yoshida T."/>
            <person name="Shimamura S."/>
            <person name="Takaki Y."/>
            <person name="Nagai Y."/>
            <person name="Toyoda A."/>
            <person name="Suzuki Y."/>
            <person name="Arimoto A."/>
            <person name="Ishii H."/>
            <person name="Satoh N."/>
            <person name="Nishiyama T."/>
            <person name="Hasebe M."/>
            <person name="Maruyama T."/>
            <person name="Minagawa J."/>
            <person name="Obokata J."/>
            <person name="Shigenobu S."/>
        </authorList>
    </citation>
    <scope>NUCLEOTIDE SEQUENCE [LARGE SCALE GENOMIC DNA]</scope>
</reference>
<gene>
    <name evidence="1" type="ORF">PoB_004593600</name>
</gene>
<dbReference type="EMBL" id="BLXT01005065">
    <property type="protein sequence ID" value="GFO19431.1"/>
    <property type="molecule type" value="Genomic_DNA"/>
</dbReference>
<proteinExistence type="predicted"/>
<protein>
    <submittedName>
        <fullName evidence="1">Uncharacterized protein</fullName>
    </submittedName>
</protein>
<sequence>MCVSDKVPKEEVINVCHQNIELTFSGTWQLILPQGTWNEVSSQKGSSWDSPFYELEHTLSTPAITLALLQPKEMHSTIEFLLFLSSDFNNRKIFSAVGESSSTGNEVTPKRISSVSGWTVHTTIG</sequence>